<dbReference type="GO" id="GO:0005886">
    <property type="term" value="C:plasma membrane"/>
    <property type="evidence" value="ECO:0007669"/>
    <property type="project" value="TreeGrafter"/>
</dbReference>
<dbReference type="PATRIC" id="fig|1618207.4.peg.963"/>
<dbReference type="STRING" id="1618207.UM93_04735"/>
<protein>
    <recommendedName>
        <fullName evidence="6">Mycothiol-dependent maleylpyruvate isomerase metal-binding domain-containing protein</fullName>
    </recommendedName>
</protein>
<dbReference type="PANTHER" id="PTHR40758">
    <property type="entry name" value="CONSERVED PROTEIN"/>
    <property type="match status" value="1"/>
</dbReference>
<feature type="region of interest" description="Disordered" evidence="1">
    <location>
        <begin position="65"/>
        <end position="84"/>
    </location>
</feature>
<dbReference type="PANTHER" id="PTHR40758:SF1">
    <property type="entry name" value="CONSERVED PROTEIN"/>
    <property type="match status" value="1"/>
</dbReference>
<dbReference type="AlphaFoldDB" id="A0A0D4BWZ6"/>
<dbReference type="InterPro" id="IPR034660">
    <property type="entry name" value="DinB/YfiT-like"/>
</dbReference>
<evidence type="ECO:0000313" key="4">
    <source>
        <dbReference type="EMBL" id="AJT40987.1"/>
    </source>
</evidence>
<dbReference type="OrthoDB" id="3671213at2"/>
<gene>
    <name evidence="4" type="ORF">UM93_04735</name>
</gene>
<evidence type="ECO:0000313" key="5">
    <source>
        <dbReference type="Proteomes" id="UP000061839"/>
    </source>
</evidence>
<dbReference type="InterPro" id="IPR024344">
    <property type="entry name" value="MDMPI_metal-binding"/>
</dbReference>
<dbReference type="HOGENOM" id="CLU_070584_1_0_11"/>
<evidence type="ECO:0000259" key="2">
    <source>
        <dbReference type="Pfam" id="PF07398"/>
    </source>
</evidence>
<dbReference type="Proteomes" id="UP000061839">
    <property type="component" value="Chromosome"/>
</dbReference>
<dbReference type="Pfam" id="PF11716">
    <property type="entry name" value="MDMPI_N"/>
    <property type="match status" value="1"/>
</dbReference>
<dbReference type="SUPFAM" id="SSF109854">
    <property type="entry name" value="DinB/YfiT-like putative metalloenzymes"/>
    <property type="match status" value="1"/>
</dbReference>
<dbReference type="NCBIfam" id="TIGR03083">
    <property type="entry name" value="maleylpyruvate isomerase family mycothiol-dependent enzyme"/>
    <property type="match status" value="1"/>
</dbReference>
<dbReference type="InterPro" id="IPR010872">
    <property type="entry name" value="MDMPI_C-term_domain"/>
</dbReference>
<proteinExistence type="predicted"/>
<name>A0A0D4BWZ6_9MICC</name>
<dbReference type="Pfam" id="PF07398">
    <property type="entry name" value="MDMPI_C"/>
    <property type="match status" value="1"/>
</dbReference>
<keyword evidence="5" id="KW-1185">Reference proteome</keyword>
<dbReference type="GO" id="GO:0046872">
    <property type="term" value="F:metal ion binding"/>
    <property type="evidence" value="ECO:0007669"/>
    <property type="project" value="InterPro"/>
</dbReference>
<evidence type="ECO:0008006" key="6">
    <source>
        <dbReference type="Google" id="ProtNLM"/>
    </source>
</evidence>
<evidence type="ECO:0000256" key="1">
    <source>
        <dbReference type="SAM" id="MobiDB-lite"/>
    </source>
</evidence>
<dbReference type="KEGG" id="ari:UM93_04735"/>
<dbReference type="EMBL" id="CP011005">
    <property type="protein sequence ID" value="AJT40987.1"/>
    <property type="molecule type" value="Genomic_DNA"/>
</dbReference>
<reference evidence="4 5" key="1">
    <citation type="journal article" date="2015" name="Genome Announc.">
        <title>Complete Genome Sequencing of Protease-Producing Novel Arthrobacter sp. Strain IHBB 11108 Using PacBio Single-Molecule Real-Time Sequencing Technology.</title>
        <authorList>
            <person name="Kiran S."/>
            <person name="Swarnkar M.K."/>
            <person name="Pal M."/>
            <person name="Thakur R."/>
            <person name="Tewari R."/>
            <person name="Singh A.K."/>
            <person name="Gulati A."/>
        </authorList>
    </citation>
    <scope>NUCLEOTIDE SEQUENCE [LARGE SCALE GENOMIC DNA]</scope>
    <source>
        <strain evidence="4 5">IHBB 11108</strain>
    </source>
</reference>
<sequence length="238" mass="26179">MTTVSAEEQLASLQTSMDFLFGRLELARQLANAPVPSCPGWDIAALYRHLGSVQEWVHATLQLVGSQERPAPRTEESAPGSDPFDAFSKSAPQLLWSLEHSNPDLPSWNFGPPPRLAAFWFRRQNMEHLVHVEDLAQAMGQAAPEIPESIALDGVDEVLSVLLPQRVRAGMLEYPAAVRFEAGSASWQVGEGEPQAVLLASPSDLFLGLWRRRPLLELAEISGDSQILERLLEADLVP</sequence>
<evidence type="ECO:0000259" key="3">
    <source>
        <dbReference type="Pfam" id="PF11716"/>
    </source>
</evidence>
<accession>A0A0D4BWZ6</accession>
<dbReference type="RefSeq" id="WP_045073998.1">
    <property type="nucleotide sequence ID" value="NZ_CP011005.1"/>
</dbReference>
<dbReference type="InterPro" id="IPR017517">
    <property type="entry name" value="Maleyloyr_isom"/>
</dbReference>
<feature type="domain" description="Mycothiol-dependent maleylpyruvate isomerase metal-binding" evidence="3">
    <location>
        <begin position="28"/>
        <end position="136"/>
    </location>
</feature>
<organism evidence="4 5">
    <name type="scientific">Psychromicrobium lacuslunae</name>
    <dbReference type="NCBI Taxonomy" id="1618207"/>
    <lineage>
        <taxon>Bacteria</taxon>
        <taxon>Bacillati</taxon>
        <taxon>Actinomycetota</taxon>
        <taxon>Actinomycetes</taxon>
        <taxon>Micrococcales</taxon>
        <taxon>Micrococcaceae</taxon>
        <taxon>Psychromicrobium</taxon>
    </lineage>
</organism>
<feature type="domain" description="MDMPI C-terminal" evidence="2">
    <location>
        <begin position="150"/>
        <end position="229"/>
    </location>
</feature>